<gene>
    <name evidence="2" type="ORF">C8Q71DRAFT_755415</name>
</gene>
<dbReference type="SUPFAM" id="SSF52047">
    <property type="entry name" value="RNI-like"/>
    <property type="match status" value="1"/>
</dbReference>
<sequence length="572" mass="63818">MFRRTTPIGGLPAELLSYIFLLGAYRPPEEDASGENPAGEANHLSPCMTYSYAFPCLVSAVSRHWRGVALSTGQLWNKIPVTDEDSDDLNDLEGTSFKLARLFLSRSGTAPLDIMVDARDPEWDFSEYDTSTAGSTPGIDEEDENEYRHPFTEGHMNAAMQMLLPHLHRTRSLAIFTDRWVPMQTVLNALSHDVPRAPMLESLILMRCNEFAAYTPDFIPQECGVHWLLPFGSCVGGPALPRLQRLILSGVHIKWKSLPALLPQQTRLRHLELTYHCSDVRPNKAELHKLLSVCSQLEELNLKVSLPEDEAEFGQETTMENVEPVLLPKLKTLKLGYDDSILGQEFLELIRAPNVRTLVLEDASYAASEVVQEATKLLVQMAYPGGRHSRARSLFPHLESLELGRTQATQEAFQIFYSTLPRLRSLTLRETPVAAARALRPSSPYDVQQTCPCALLDTLVVRGFEPCEDPLLSEILVERTNYGAVFRDIRLEPWFGIPEEDLEENEDRVVGEPVGEWLMPDGQPIPPASPGPATEPVPRSADGRVLMQMGRGGLPPPTPFEFVIGRMSAGYP</sequence>
<comment type="caution">
    <text evidence="2">The sequence shown here is derived from an EMBL/GenBank/DDBJ whole genome shotgun (WGS) entry which is preliminary data.</text>
</comment>
<dbReference type="Gene3D" id="3.80.10.10">
    <property type="entry name" value="Ribonuclease Inhibitor"/>
    <property type="match status" value="1"/>
</dbReference>
<organism evidence="2 3">
    <name type="scientific">Rhodofomes roseus</name>
    <dbReference type="NCBI Taxonomy" id="34475"/>
    <lineage>
        <taxon>Eukaryota</taxon>
        <taxon>Fungi</taxon>
        <taxon>Dikarya</taxon>
        <taxon>Basidiomycota</taxon>
        <taxon>Agaricomycotina</taxon>
        <taxon>Agaricomycetes</taxon>
        <taxon>Polyporales</taxon>
        <taxon>Rhodofomes</taxon>
    </lineage>
</organism>
<keyword evidence="3" id="KW-1185">Reference proteome</keyword>
<feature type="compositionally biased region" description="Pro residues" evidence="1">
    <location>
        <begin position="523"/>
        <end position="535"/>
    </location>
</feature>
<accession>A0ABQ8KJF4</accession>
<feature type="region of interest" description="Disordered" evidence="1">
    <location>
        <begin position="520"/>
        <end position="540"/>
    </location>
</feature>
<dbReference type="InterPro" id="IPR032675">
    <property type="entry name" value="LRR_dom_sf"/>
</dbReference>
<proteinExistence type="predicted"/>
<dbReference type="EMBL" id="JADCUA010000008">
    <property type="protein sequence ID" value="KAH9837971.1"/>
    <property type="molecule type" value="Genomic_DNA"/>
</dbReference>
<protein>
    <recommendedName>
        <fullName evidence="4">F-box domain-containing protein</fullName>
    </recommendedName>
</protein>
<name>A0ABQ8KJF4_9APHY</name>
<evidence type="ECO:0000313" key="2">
    <source>
        <dbReference type="EMBL" id="KAH9837971.1"/>
    </source>
</evidence>
<reference evidence="2 3" key="1">
    <citation type="journal article" date="2021" name="Environ. Microbiol.">
        <title>Gene family expansions and transcriptome signatures uncover fungal adaptations to wood decay.</title>
        <authorList>
            <person name="Hage H."/>
            <person name="Miyauchi S."/>
            <person name="Viragh M."/>
            <person name="Drula E."/>
            <person name="Min B."/>
            <person name="Chaduli D."/>
            <person name="Navarro D."/>
            <person name="Favel A."/>
            <person name="Norest M."/>
            <person name="Lesage-Meessen L."/>
            <person name="Balint B."/>
            <person name="Merenyi Z."/>
            <person name="de Eugenio L."/>
            <person name="Morin E."/>
            <person name="Martinez A.T."/>
            <person name="Baldrian P."/>
            <person name="Stursova M."/>
            <person name="Martinez M.J."/>
            <person name="Novotny C."/>
            <person name="Magnuson J.K."/>
            <person name="Spatafora J.W."/>
            <person name="Maurice S."/>
            <person name="Pangilinan J."/>
            <person name="Andreopoulos W."/>
            <person name="LaButti K."/>
            <person name="Hundley H."/>
            <person name="Na H."/>
            <person name="Kuo A."/>
            <person name="Barry K."/>
            <person name="Lipzen A."/>
            <person name="Henrissat B."/>
            <person name="Riley R."/>
            <person name="Ahrendt S."/>
            <person name="Nagy L.G."/>
            <person name="Grigoriev I.V."/>
            <person name="Martin F."/>
            <person name="Rosso M.N."/>
        </authorList>
    </citation>
    <scope>NUCLEOTIDE SEQUENCE [LARGE SCALE GENOMIC DNA]</scope>
    <source>
        <strain evidence="2 3">CIRM-BRFM 1785</strain>
    </source>
</reference>
<dbReference type="Proteomes" id="UP000814176">
    <property type="component" value="Unassembled WGS sequence"/>
</dbReference>
<evidence type="ECO:0000256" key="1">
    <source>
        <dbReference type="SAM" id="MobiDB-lite"/>
    </source>
</evidence>
<evidence type="ECO:0000313" key="3">
    <source>
        <dbReference type="Proteomes" id="UP000814176"/>
    </source>
</evidence>
<dbReference type="GeneID" id="72004280"/>
<evidence type="ECO:0008006" key="4">
    <source>
        <dbReference type="Google" id="ProtNLM"/>
    </source>
</evidence>
<dbReference type="RefSeq" id="XP_047780009.1">
    <property type="nucleotide sequence ID" value="XM_047923548.1"/>
</dbReference>